<dbReference type="InterPro" id="IPR013783">
    <property type="entry name" value="Ig-like_fold"/>
</dbReference>
<feature type="domain" description="MBG" evidence="2">
    <location>
        <begin position="1965"/>
        <end position="2036"/>
    </location>
</feature>
<organism evidence="7 8">
    <name type="scientific">Pseudotenacibaculum haliotis</name>
    <dbReference type="NCBI Taxonomy" id="1862138"/>
    <lineage>
        <taxon>Bacteria</taxon>
        <taxon>Pseudomonadati</taxon>
        <taxon>Bacteroidota</taxon>
        <taxon>Flavobacteriia</taxon>
        <taxon>Flavobacteriales</taxon>
        <taxon>Flavobacteriaceae</taxon>
        <taxon>Pseudotenacibaculum</taxon>
    </lineage>
</organism>
<accession>A0ABW5LX24</accession>
<evidence type="ECO:0000259" key="2">
    <source>
        <dbReference type="Pfam" id="PF18676"/>
    </source>
</evidence>
<evidence type="ECO:0000313" key="8">
    <source>
        <dbReference type="Proteomes" id="UP001597508"/>
    </source>
</evidence>
<dbReference type="NCBIfam" id="TIGR04131">
    <property type="entry name" value="Bac_Flav_CTERM"/>
    <property type="match status" value="1"/>
</dbReference>
<dbReference type="Proteomes" id="UP001597508">
    <property type="component" value="Unassembled WGS sequence"/>
</dbReference>
<feature type="domain" description="Bacterial Ig-like" evidence="4">
    <location>
        <begin position="1029"/>
        <end position="1121"/>
    </location>
</feature>
<dbReference type="Pfam" id="PF20009">
    <property type="entry name" value="GEVED"/>
    <property type="match status" value="1"/>
</dbReference>
<dbReference type="Pfam" id="PF18676">
    <property type="entry name" value="MBG_2"/>
    <property type="match status" value="7"/>
</dbReference>
<dbReference type="InterPro" id="IPR044016">
    <property type="entry name" value="Big_13"/>
</dbReference>
<evidence type="ECO:0000256" key="1">
    <source>
        <dbReference type="SAM" id="SignalP"/>
    </source>
</evidence>
<keyword evidence="8" id="KW-1185">Reference proteome</keyword>
<proteinExistence type="predicted"/>
<feature type="chain" id="PRO_5045969373" evidence="1">
    <location>
        <begin position="24"/>
        <end position="2516"/>
    </location>
</feature>
<dbReference type="Pfam" id="PF19078">
    <property type="entry name" value="Big_12"/>
    <property type="match status" value="6"/>
</dbReference>
<feature type="domain" description="MBG" evidence="2">
    <location>
        <begin position="2043"/>
        <end position="2114"/>
    </location>
</feature>
<feature type="domain" description="Bacterial Ig-like" evidence="3">
    <location>
        <begin position="2294"/>
        <end position="2374"/>
    </location>
</feature>
<dbReference type="InterPro" id="IPR056284">
    <property type="entry name" value="AIR9-like_A9"/>
</dbReference>
<feature type="domain" description="Bacterial Ig-like" evidence="4">
    <location>
        <begin position="1129"/>
        <end position="1216"/>
    </location>
</feature>
<dbReference type="PANTHER" id="PTHR34677">
    <property type="match status" value="1"/>
</dbReference>
<evidence type="ECO:0000313" key="7">
    <source>
        <dbReference type="EMBL" id="MFD2567877.1"/>
    </source>
</evidence>
<feature type="domain" description="Bacterial Ig-like" evidence="4">
    <location>
        <begin position="1223"/>
        <end position="1313"/>
    </location>
</feature>
<feature type="domain" description="AIR9-like A9" evidence="6">
    <location>
        <begin position="358"/>
        <end position="441"/>
    </location>
</feature>
<evidence type="ECO:0000259" key="6">
    <source>
        <dbReference type="Pfam" id="PF23197"/>
    </source>
</evidence>
<feature type="signal peptide" evidence="1">
    <location>
        <begin position="1"/>
        <end position="23"/>
    </location>
</feature>
<feature type="domain" description="GEVED" evidence="5">
    <location>
        <begin position="529"/>
        <end position="604"/>
    </location>
</feature>
<dbReference type="InterPro" id="IPR026341">
    <property type="entry name" value="T9SS_type_B"/>
</dbReference>
<dbReference type="InterPro" id="IPR045474">
    <property type="entry name" value="GEVED"/>
</dbReference>
<feature type="domain" description="MBG" evidence="2">
    <location>
        <begin position="1732"/>
        <end position="1802"/>
    </location>
</feature>
<evidence type="ECO:0000259" key="3">
    <source>
        <dbReference type="Pfam" id="PF19077"/>
    </source>
</evidence>
<feature type="domain" description="Bacterial Ig-like" evidence="4">
    <location>
        <begin position="1318"/>
        <end position="1408"/>
    </location>
</feature>
<evidence type="ECO:0000259" key="5">
    <source>
        <dbReference type="Pfam" id="PF20009"/>
    </source>
</evidence>
<feature type="domain" description="MBG" evidence="2">
    <location>
        <begin position="1809"/>
        <end position="1880"/>
    </location>
</feature>
<dbReference type="PANTHER" id="PTHR34677:SF3">
    <property type="entry name" value="BACTERIAL IG-LIKE DOMAIN-CONTAINING PROTEIN"/>
    <property type="match status" value="1"/>
</dbReference>
<feature type="domain" description="MBG" evidence="2">
    <location>
        <begin position="1887"/>
        <end position="1958"/>
    </location>
</feature>
<keyword evidence="1" id="KW-0732">Signal</keyword>
<dbReference type="InterPro" id="IPR041286">
    <property type="entry name" value="MBG_2"/>
</dbReference>
<gene>
    <name evidence="7" type="ORF">ACFSRZ_10875</name>
</gene>
<dbReference type="InterPro" id="IPR044048">
    <property type="entry name" value="Big_12"/>
</dbReference>
<comment type="caution">
    <text evidence="7">The sequence shown here is derived from an EMBL/GenBank/DDBJ whole genome shotgun (WGS) entry which is preliminary data.</text>
</comment>
<name>A0ABW5LX24_9FLAO</name>
<dbReference type="EMBL" id="JBHULH010000004">
    <property type="protein sequence ID" value="MFD2567877.1"/>
    <property type="molecule type" value="Genomic_DNA"/>
</dbReference>
<dbReference type="RefSeq" id="WP_379666582.1">
    <property type="nucleotide sequence ID" value="NZ_JBHULH010000004.1"/>
</dbReference>
<dbReference type="Gene3D" id="2.60.40.2700">
    <property type="match status" value="1"/>
</dbReference>
<dbReference type="Pfam" id="PF23197">
    <property type="entry name" value="IG_AIR9"/>
    <property type="match status" value="1"/>
</dbReference>
<feature type="domain" description="Bacterial Ig-like" evidence="4">
    <location>
        <begin position="934"/>
        <end position="1023"/>
    </location>
</feature>
<feature type="domain" description="Bacterial Ig-like" evidence="4">
    <location>
        <begin position="831"/>
        <end position="933"/>
    </location>
</feature>
<evidence type="ECO:0000259" key="4">
    <source>
        <dbReference type="Pfam" id="PF19078"/>
    </source>
</evidence>
<dbReference type="Gene3D" id="2.60.40.10">
    <property type="entry name" value="Immunoglobulins"/>
    <property type="match status" value="1"/>
</dbReference>
<sequence length="2516" mass="259188">MKRTLFNIILFLFVFHFSREANSQTIVNNLSESINSSYTIGGSGHEQSFTVGNQNVKFYSVMLDFESGMTDPASVNVSLRTNAGSTIENLGNHFTGSGLQGAIESSTNPTLLANTTYKIHVSISSGTNASWKKTVSGSSIGTLGTFPADTEYARMQVLGLITGNEIVSFPTDPYGGGYDTDGTEQVNTINFGNITFKTTDDGIGTAFASLTGIAGALNRGFAHGSIVSGNSIVDGLGYVSNAGDGANGVWFVFSTDNGSEFNFSGFDAFETYDYIQTIEVLGFRDGTLVVSEEVSIAKSSIYNYIRMTDTGFRYVDEVRIRQKTPGFFDGGVPGIEGFIFNNIVLEAPVLPNAAPTASNVNFTGGLASAEQLSGSYTWNDTDAGDTESGTTFQWYRSDNNSGTNRTAISGATGQNYTLTNNDIGKYISFEVTPNDGTDAGTPVESSLQGPVTACLITAVNCNPGFTGHQAFFQLGIKRVIFGTIDNTTSVPGQGDPTLHDFTCTQQTTITAGVPQSITVTNFTHNQEDVKVYIDYNNDGDFNDAGELAFSSDKKISHTGSITAPLTAVNNTVLRMRVLSDFFDNGVASACENIDFGQVEEYGVTVLVPVITGTSANQAVNDDTTIDPFSGVVLTILGNPNVTATITLDNNAKGALSGADLVGSGPYTIASKSLADMQAAIRALTFTPTANRTATTETTAFTITIDDGTTVSNDSNTTVISSAVGPTITGVSIPNTPMKVGDVVTATITVDSDTDNYTSGSGGISGTIGGFSVGNLSRTNATTYTATFTVTDGGTDVAAGSDIPVSVTLSDSGGKAGNTFGTAISQSSDAIDANRPDVDSIVITDSALISGETTLVTFTFSEVVTGFTNADITIPNGTLTNVSSADGGTTYTATFTPTSSVEDATNVFTIDKSGVADNAGNLGAGTTDSGNFTIDTQKPTVTITSSADPTSGAFTATFTFSEDVTGFVVGDITVGNGAASNFNSTSASVYTATITPIADGAVTIDVAADKAIDVAGNNNTAATQLSVENDETKPTVTITSTNTSGVALAEFPVTFTFSESVTGFVEGDITLSNGTVKAGTFSGTGTTYTATISGTNHGTVTIDVASDVANDAAGNGNTAATQFSIENDIISPSLTITSNASNPQSGAFTATFTFDEDVTGFVVGDITVGNGAASNFQTTSAKVYTATITPASDGAVTIDVTFSIATDIAGNFNNSATQLSVTNDETKPSVVITSSANPVNGAFTATFTFSEDVTGFVIGDITVGNGAASNFNSTSANVYTATITPAAEGAVTIDVAADKAIDAAGNDNLAATQLSITNDTSKPTVTITSNAASSQSGAFTATFTFSEDVTGFVVGDITVGNGTASNFNSTSASVYTATITPASDGAVTVDVAIDKANDTAGNGNIAATQLSVSNDETSSSVLEINSDATNGTYGVGDVINIYVQYDEEVFVTGTPQLTLETGTTDQTINYVDRSVSTLRFVYTVQSGDENANLDVINSSALTLNSGTIKDAAGNDANLTVPHGVTSGSLSLNKAIVINASVPTVTTTDVASIAQLSADFGGNVTDGGGSTVTDRGIVYSITSANNNPEIGGTGVTKDDNGAGTGAFNESITGLLPNTQYSYRAYATNNSGTVYGSVKTFTTLALIAPTISFTDINKTYGDADFTLAATSNSGGTITYSIIGATNGTSLSGSNDATVDLGNVANITIRATLVANGIYTGGTKDITLAIAARSIAVTADVDQTKVYGDSDPTFTYTITTGSLVSGDSFTGALTRAAGAAVGNYAINQGTLSAGTNYNLSFVSNDFSITQKAITITADAGQTKVYGEIDPTFAYAVTSGSLVSGDSFTGALNRAAGEDVGDYAINQGTLSAGTNYNLSFVSNDFSITQKAITVTADAGQTKIYGEADPTFAYSITTGSLETGDSFTGALTRAAGEDVGNYAINQGTLSAGTNYNLSYVSNDFSIAQKAITVTADAGQTKIYGEADPTFAYAVTSGSLETGDSFTGALTRATGEAVGNYAINQGTLSAGTNYNLSYVSNDFSIAQKAIIVTADVGQTKIYGETDPTYTYAITTGSLVSGDSFTGTLDRAAGEDVGTYAISQGTLSAGANYNLSFVSNDFAIAQRDIIVTADTGQTKVYGDTDPSFTYAITTGTLVSGDSFTGALTRATGEDVGNYTISQGTLSLNSNYNLSFVSNDFSITQKAITVTADDQLKERGTADPAFTYVLTSGSLESGDSFSGTLSRIAGEDAGTYAITQGTLTAGPNYNLTFIEGTLTIEDTIAPVSPQVTHISEYTCSGNLTMTSDNTLKISGTAERGSTVEVFIEAISVGTTITDDNGFFTFDHTGTTLADGTYSITAQATDVSGNTGDLSAPFTITINTVDTDSDGIADFCDEDDDGNGVDDVDEDCDGDGIIDSQDTDNSACTSEILQTRSYGFSPNGDGVNDGWVIENITAFPNNTVSVYSRSGKLVFKKKGYQNDWEAVSNQISNSGSSNRLPVGPYIYVIDLGDGSKPTRGWLYINY</sequence>
<feature type="domain" description="MBG" evidence="2">
    <location>
        <begin position="2121"/>
        <end position="2192"/>
    </location>
</feature>
<dbReference type="Pfam" id="PF19077">
    <property type="entry name" value="Big_13"/>
    <property type="match status" value="1"/>
</dbReference>
<feature type="domain" description="MBG" evidence="2">
    <location>
        <begin position="2199"/>
        <end position="2270"/>
    </location>
</feature>
<protein>
    <submittedName>
        <fullName evidence="7">MBG domain-containing protein</fullName>
    </submittedName>
</protein>
<reference evidence="8" key="1">
    <citation type="journal article" date="2019" name="Int. J. Syst. Evol. Microbiol.">
        <title>The Global Catalogue of Microorganisms (GCM) 10K type strain sequencing project: providing services to taxonomists for standard genome sequencing and annotation.</title>
        <authorList>
            <consortium name="The Broad Institute Genomics Platform"/>
            <consortium name="The Broad Institute Genome Sequencing Center for Infectious Disease"/>
            <person name="Wu L."/>
            <person name="Ma J."/>
        </authorList>
    </citation>
    <scope>NUCLEOTIDE SEQUENCE [LARGE SCALE GENOMIC DNA]</scope>
    <source>
        <strain evidence="8">KCTC 52127</strain>
    </source>
</reference>
<dbReference type="Pfam" id="PF13585">
    <property type="entry name" value="CHU_C"/>
    <property type="match status" value="1"/>
</dbReference>